<name>A0A5K3FQU8_MESCO</name>
<accession>A0A5K3FQU8</accession>
<sequence length="196" mass="22553">MPHRSPEKGVRKAYWTNENGGSVKPERILEAGGCHGNVLILLWSLIQNLPLPPKKNSLCVFSLELDIDWFHFKATLLLDIFHHNKILGLRKYNRGGRTKEYDGDPLEKFWKYGERSDVPLAQRDILSNDWLLSNTMKPSSTTDKSRVYLQKCVSCHCVRLRSRCSSDLLTLKKSTPVFPQHPPSITNMFDLECSRQ</sequence>
<protein>
    <submittedName>
        <fullName evidence="1">Methyltransf_11 domain-containing protein</fullName>
    </submittedName>
</protein>
<dbReference type="AlphaFoldDB" id="A0A5K3FQU8"/>
<reference evidence="1" key="1">
    <citation type="submission" date="2019-11" db="UniProtKB">
        <authorList>
            <consortium name="WormBaseParasite"/>
        </authorList>
    </citation>
    <scope>IDENTIFICATION</scope>
</reference>
<evidence type="ECO:0000313" key="1">
    <source>
        <dbReference type="WBParaSite" id="MCU_010372-RA"/>
    </source>
</evidence>
<dbReference type="WBParaSite" id="MCU_010372-RA">
    <property type="protein sequence ID" value="MCU_010372-RA"/>
    <property type="gene ID" value="MCU_010372"/>
</dbReference>
<organism evidence="1">
    <name type="scientific">Mesocestoides corti</name>
    <name type="common">Flatworm</name>
    <dbReference type="NCBI Taxonomy" id="53468"/>
    <lineage>
        <taxon>Eukaryota</taxon>
        <taxon>Metazoa</taxon>
        <taxon>Spiralia</taxon>
        <taxon>Lophotrochozoa</taxon>
        <taxon>Platyhelminthes</taxon>
        <taxon>Cestoda</taxon>
        <taxon>Eucestoda</taxon>
        <taxon>Cyclophyllidea</taxon>
        <taxon>Mesocestoididae</taxon>
        <taxon>Mesocestoides</taxon>
    </lineage>
</organism>
<proteinExistence type="predicted"/>